<name>A0A8H4ELU1_GIGMA</name>
<dbReference type="AlphaFoldDB" id="A0A8H4ELU1"/>
<proteinExistence type="predicted"/>
<organism evidence="1 2">
    <name type="scientific">Gigaspora margarita</name>
    <dbReference type="NCBI Taxonomy" id="4874"/>
    <lineage>
        <taxon>Eukaryota</taxon>
        <taxon>Fungi</taxon>
        <taxon>Fungi incertae sedis</taxon>
        <taxon>Mucoromycota</taxon>
        <taxon>Glomeromycotina</taxon>
        <taxon>Glomeromycetes</taxon>
        <taxon>Diversisporales</taxon>
        <taxon>Gigasporaceae</taxon>
        <taxon>Gigaspora</taxon>
    </lineage>
</organism>
<keyword evidence="2" id="KW-1185">Reference proteome</keyword>
<protein>
    <submittedName>
        <fullName evidence="1">Uncharacterized protein</fullName>
    </submittedName>
</protein>
<dbReference type="EMBL" id="WTPW01000415">
    <property type="protein sequence ID" value="KAF0513464.1"/>
    <property type="molecule type" value="Genomic_DNA"/>
</dbReference>
<evidence type="ECO:0000313" key="1">
    <source>
        <dbReference type="EMBL" id="KAF0513464.1"/>
    </source>
</evidence>
<evidence type="ECO:0000313" key="2">
    <source>
        <dbReference type="Proteomes" id="UP000439903"/>
    </source>
</evidence>
<accession>A0A8H4ELU1</accession>
<sequence length="75" mass="8325">MTSRCNEVSCKGSLRRSARSKDSSQLTLDTHQENVVEIHKSKVSLSNGSPSKTFASTMKFLGFIDTAWFEDISNP</sequence>
<reference evidence="1 2" key="1">
    <citation type="journal article" date="2019" name="Environ. Microbiol.">
        <title>At the nexus of three kingdoms: the genome of the mycorrhizal fungus Gigaspora margarita provides insights into plant, endobacterial and fungal interactions.</title>
        <authorList>
            <person name="Venice F."/>
            <person name="Ghignone S."/>
            <person name="Salvioli di Fossalunga A."/>
            <person name="Amselem J."/>
            <person name="Novero M."/>
            <person name="Xianan X."/>
            <person name="Sedzielewska Toro K."/>
            <person name="Morin E."/>
            <person name="Lipzen A."/>
            <person name="Grigoriev I.V."/>
            <person name="Henrissat B."/>
            <person name="Martin F.M."/>
            <person name="Bonfante P."/>
        </authorList>
    </citation>
    <scope>NUCLEOTIDE SEQUENCE [LARGE SCALE GENOMIC DNA]</scope>
    <source>
        <strain evidence="1 2">BEG34</strain>
    </source>
</reference>
<gene>
    <name evidence="1" type="ORF">F8M41_017778</name>
</gene>
<comment type="caution">
    <text evidence="1">The sequence shown here is derived from an EMBL/GenBank/DDBJ whole genome shotgun (WGS) entry which is preliminary data.</text>
</comment>
<dbReference type="Proteomes" id="UP000439903">
    <property type="component" value="Unassembled WGS sequence"/>
</dbReference>